<evidence type="ECO:0000256" key="1">
    <source>
        <dbReference type="SAM" id="MobiDB-lite"/>
    </source>
</evidence>
<evidence type="ECO:0000259" key="2">
    <source>
        <dbReference type="Pfam" id="PF23288"/>
    </source>
</evidence>
<sequence length="326" mass="37034">MVDSRDCHNNGLEVGDFVKVNTFDAKNERLPNADREGIVMYIHNGYAFLVSNELKNDNIPATNKVAIFLSRTRYLVKSIVCPKVPTKRRPRKSRWNIPDAPTEMPNSPTQACLTVEASETVNAHPIEIRIDPTTNDSPLDQERTNFLEIDAISSASASPTTLIEGSPSDQEEEMSSHETWGGDQLDEAWNTSVWTSSNNQDAHQLTREFEEIQDYLISGKWCLVNLLVKVTSKHPNDSLVGREGAIRRVMGESAVVYFHRLDESFSISFKYFRPVKPKLRDRVFIIYGKNRDKCGILHSFDKENCVLRARDGSIIYVPYSYICKTI</sequence>
<organism evidence="3 4">
    <name type="scientific">Acrobeloides nanus</name>
    <dbReference type="NCBI Taxonomy" id="290746"/>
    <lineage>
        <taxon>Eukaryota</taxon>
        <taxon>Metazoa</taxon>
        <taxon>Ecdysozoa</taxon>
        <taxon>Nematoda</taxon>
        <taxon>Chromadorea</taxon>
        <taxon>Rhabditida</taxon>
        <taxon>Tylenchina</taxon>
        <taxon>Cephalobomorpha</taxon>
        <taxon>Cephaloboidea</taxon>
        <taxon>Cephalobidae</taxon>
        <taxon>Acrobeloides</taxon>
    </lineage>
</organism>
<protein>
    <recommendedName>
        <fullName evidence="2">Spt5 KOW domain-containing protein</fullName>
    </recommendedName>
</protein>
<name>A0A914E6S5_9BILA</name>
<proteinExistence type="predicted"/>
<reference evidence="4" key="1">
    <citation type="submission" date="2022-11" db="UniProtKB">
        <authorList>
            <consortium name="WormBaseParasite"/>
        </authorList>
    </citation>
    <scope>IDENTIFICATION</scope>
</reference>
<dbReference type="InterPro" id="IPR041980">
    <property type="entry name" value="KOW_Spt5_6_metazoa"/>
</dbReference>
<dbReference type="Pfam" id="PF23288">
    <property type="entry name" value="KOW6_SPT5"/>
    <property type="match status" value="1"/>
</dbReference>
<feature type="region of interest" description="Disordered" evidence="1">
    <location>
        <begin position="157"/>
        <end position="182"/>
    </location>
</feature>
<feature type="domain" description="Spt5 KOW" evidence="2">
    <location>
        <begin position="220"/>
        <end position="274"/>
    </location>
</feature>
<keyword evidence="3" id="KW-1185">Reference proteome</keyword>
<dbReference type="AlphaFoldDB" id="A0A914E6S5"/>
<dbReference type="WBParaSite" id="ACRNAN_scaffold6097.g32693.t1">
    <property type="protein sequence ID" value="ACRNAN_scaffold6097.g32693.t1"/>
    <property type="gene ID" value="ACRNAN_scaffold6097.g32693"/>
</dbReference>
<dbReference type="Proteomes" id="UP000887540">
    <property type="component" value="Unplaced"/>
</dbReference>
<accession>A0A914E6S5</accession>
<evidence type="ECO:0000313" key="4">
    <source>
        <dbReference type="WBParaSite" id="ACRNAN_scaffold6097.g32693.t1"/>
    </source>
</evidence>
<evidence type="ECO:0000313" key="3">
    <source>
        <dbReference type="Proteomes" id="UP000887540"/>
    </source>
</evidence>